<gene>
    <name evidence="1" type="ORF">METZ01_LOCUS191338</name>
</gene>
<organism evidence="1">
    <name type="scientific">marine metagenome</name>
    <dbReference type="NCBI Taxonomy" id="408172"/>
    <lineage>
        <taxon>unclassified sequences</taxon>
        <taxon>metagenomes</taxon>
        <taxon>ecological metagenomes</taxon>
    </lineage>
</organism>
<proteinExistence type="predicted"/>
<dbReference type="AlphaFoldDB" id="A0A382DKF1"/>
<protein>
    <recommendedName>
        <fullName evidence="2">NIPSNAP domain-containing protein</fullName>
    </recommendedName>
</protein>
<name>A0A382DKF1_9ZZZZ</name>
<sequence>MKKSCWRKTIISFFAGIFILTTLVVAQDEEETGTIFTISHYKIKYDMIDDYMDYLKENRILWDEVDEILSAQVLRHWWAGNWNVILIWEWESLSQMDAGVKHLGEVMEEKYPNKVSRERRTKKAMGMILDHWDDICTDVPSLTK</sequence>
<accession>A0A382DKF1</accession>
<evidence type="ECO:0008006" key="2">
    <source>
        <dbReference type="Google" id="ProtNLM"/>
    </source>
</evidence>
<reference evidence="1" key="1">
    <citation type="submission" date="2018-05" db="EMBL/GenBank/DDBJ databases">
        <authorList>
            <person name="Lanie J.A."/>
            <person name="Ng W.-L."/>
            <person name="Kazmierczak K.M."/>
            <person name="Andrzejewski T.M."/>
            <person name="Davidsen T.M."/>
            <person name="Wayne K.J."/>
            <person name="Tettelin H."/>
            <person name="Glass J.I."/>
            <person name="Rusch D."/>
            <person name="Podicherti R."/>
            <person name="Tsui H.-C.T."/>
            <person name="Winkler M.E."/>
        </authorList>
    </citation>
    <scope>NUCLEOTIDE SEQUENCE</scope>
</reference>
<evidence type="ECO:0000313" key="1">
    <source>
        <dbReference type="EMBL" id="SVB38484.1"/>
    </source>
</evidence>
<dbReference type="EMBL" id="UINC01039669">
    <property type="protein sequence ID" value="SVB38484.1"/>
    <property type="molecule type" value="Genomic_DNA"/>
</dbReference>